<dbReference type="Gene3D" id="2.40.70.10">
    <property type="entry name" value="Acid Proteases"/>
    <property type="match status" value="1"/>
</dbReference>
<keyword evidence="2" id="KW-1185">Reference proteome</keyword>
<evidence type="ECO:0000313" key="2">
    <source>
        <dbReference type="Proteomes" id="UP000325315"/>
    </source>
</evidence>
<protein>
    <submittedName>
        <fullName evidence="1">DNA damage-inducible protein 1-like</fullName>
    </submittedName>
</protein>
<comment type="caution">
    <text evidence="1">The sequence shown here is derived from an EMBL/GenBank/DDBJ whole genome shotgun (WGS) entry which is preliminary data.</text>
</comment>
<dbReference type="EMBL" id="SMMG02000005">
    <property type="protein sequence ID" value="KAA3474464.1"/>
    <property type="molecule type" value="Genomic_DNA"/>
</dbReference>
<gene>
    <name evidence="1" type="ORF">EPI10_024753</name>
</gene>
<dbReference type="OrthoDB" id="1702682at2759"/>
<dbReference type="PANTHER" id="PTHR33067">
    <property type="entry name" value="RNA-DIRECTED DNA POLYMERASE-RELATED"/>
    <property type="match status" value="1"/>
</dbReference>
<proteinExistence type="predicted"/>
<organism evidence="1 2">
    <name type="scientific">Gossypium australe</name>
    <dbReference type="NCBI Taxonomy" id="47621"/>
    <lineage>
        <taxon>Eukaryota</taxon>
        <taxon>Viridiplantae</taxon>
        <taxon>Streptophyta</taxon>
        <taxon>Embryophyta</taxon>
        <taxon>Tracheophyta</taxon>
        <taxon>Spermatophyta</taxon>
        <taxon>Magnoliopsida</taxon>
        <taxon>eudicotyledons</taxon>
        <taxon>Gunneridae</taxon>
        <taxon>Pentapetalae</taxon>
        <taxon>rosids</taxon>
        <taxon>malvids</taxon>
        <taxon>Malvales</taxon>
        <taxon>Malvaceae</taxon>
        <taxon>Malvoideae</taxon>
        <taxon>Gossypium</taxon>
    </lineage>
</organism>
<reference evidence="2" key="1">
    <citation type="journal article" date="2019" name="Plant Biotechnol. J.">
        <title>Genome sequencing of the Australian wild diploid species Gossypium australe highlights disease resistance and delayed gland morphogenesis.</title>
        <authorList>
            <person name="Cai Y."/>
            <person name="Cai X."/>
            <person name="Wang Q."/>
            <person name="Wang P."/>
            <person name="Zhang Y."/>
            <person name="Cai C."/>
            <person name="Xu Y."/>
            <person name="Wang K."/>
            <person name="Zhou Z."/>
            <person name="Wang C."/>
            <person name="Geng S."/>
            <person name="Li B."/>
            <person name="Dong Q."/>
            <person name="Hou Y."/>
            <person name="Wang H."/>
            <person name="Ai P."/>
            <person name="Liu Z."/>
            <person name="Yi F."/>
            <person name="Sun M."/>
            <person name="An G."/>
            <person name="Cheng J."/>
            <person name="Zhang Y."/>
            <person name="Shi Q."/>
            <person name="Xie Y."/>
            <person name="Shi X."/>
            <person name="Chang Y."/>
            <person name="Huang F."/>
            <person name="Chen Y."/>
            <person name="Hong S."/>
            <person name="Mi L."/>
            <person name="Sun Q."/>
            <person name="Zhang L."/>
            <person name="Zhou B."/>
            <person name="Peng R."/>
            <person name="Zhang X."/>
            <person name="Liu F."/>
        </authorList>
    </citation>
    <scope>NUCLEOTIDE SEQUENCE [LARGE SCALE GENOMIC DNA]</scope>
    <source>
        <strain evidence="2">cv. PA1801</strain>
    </source>
</reference>
<accession>A0A5B6VZS2</accession>
<name>A0A5B6VZS2_9ROSI</name>
<dbReference type="Proteomes" id="UP000325315">
    <property type="component" value="Unassembled WGS sequence"/>
</dbReference>
<evidence type="ECO:0000313" key="1">
    <source>
        <dbReference type="EMBL" id="KAA3474464.1"/>
    </source>
</evidence>
<dbReference type="AlphaFoldDB" id="A0A5B6VZS2"/>
<dbReference type="PANTHER" id="PTHR33067:SF31">
    <property type="entry name" value="RNA-DIRECTED DNA POLYMERASE"/>
    <property type="match status" value="1"/>
</dbReference>
<dbReference type="InterPro" id="IPR021109">
    <property type="entry name" value="Peptidase_aspartic_dom_sf"/>
</dbReference>
<sequence length="247" mass="28406">MIKEPIRTNCGEKDVREKDESIRIPSVGDEVVEKEKPKSEFTQIEIEDRTVLTPSLSSKLILFLSCLEEKKEDAEFIDFLKMFKALNVNLPLLELIEKMLKYAKFLREVMSRQRKIERKENFALNEECRAIVSRRVSSKVKDLGCFTIPIEIGGVSFEKNLCDLVRPKGVLEDVLVRVRKFIFPVDFIVLDFGEDIEISIFLGRPFLATSKATIDVGRGELTIDIEGETKVFKYVKLEPRSKEVQPS</sequence>